<feature type="compositionally biased region" description="Pro residues" evidence="1">
    <location>
        <begin position="197"/>
        <end position="209"/>
    </location>
</feature>
<evidence type="ECO:0000256" key="1">
    <source>
        <dbReference type="SAM" id="MobiDB-lite"/>
    </source>
</evidence>
<dbReference type="InterPro" id="IPR029069">
    <property type="entry name" value="HotDog_dom_sf"/>
</dbReference>
<dbReference type="AlphaFoldDB" id="A0A1S1Q1Y5"/>
<dbReference type="SUPFAM" id="SSF54637">
    <property type="entry name" value="Thioesterase/thiol ester dehydrase-isomerase"/>
    <property type="match status" value="1"/>
</dbReference>
<dbReference type="Proteomes" id="UP000179769">
    <property type="component" value="Unassembled WGS sequence"/>
</dbReference>
<feature type="domain" description="Thioesterase" evidence="2">
    <location>
        <begin position="69"/>
        <end position="127"/>
    </location>
</feature>
<gene>
    <name evidence="3" type="ORF">BBK14_17405</name>
</gene>
<evidence type="ECO:0000313" key="3">
    <source>
        <dbReference type="EMBL" id="OHV28908.1"/>
    </source>
</evidence>
<accession>A0A1S1Q1Y5</accession>
<dbReference type="Gene3D" id="3.10.129.10">
    <property type="entry name" value="Hotdog Thioesterase"/>
    <property type="match status" value="1"/>
</dbReference>
<evidence type="ECO:0000259" key="2">
    <source>
        <dbReference type="Pfam" id="PF03061"/>
    </source>
</evidence>
<proteinExistence type="predicted"/>
<dbReference type="OrthoDB" id="5505920at2"/>
<keyword evidence="4" id="KW-1185">Reference proteome</keyword>
<dbReference type="PANTHER" id="PTHR47260:SF1">
    <property type="entry name" value="UPF0644 PROTEIN PB2B4.06"/>
    <property type="match status" value="1"/>
</dbReference>
<dbReference type="Pfam" id="PF03061">
    <property type="entry name" value="4HBT"/>
    <property type="match status" value="1"/>
</dbReference>
<reference evidence="4" key="1">
    <citation type="submission" date="2016-07" db="EMBL/GenBank/DDBJ databases">
        <title>Frankia sp. NRRL B-16219 Genome sequencing.</title>
        <authorList>
            <person name="Ghodhbane-Gtari F."/>
            <person name="Swanson E."/>
            <person name="Gueddou A."/>
            <person name="Louati M."/>
            <person name="Nouioui I."/>
            <person name="Hezbri K."/>
            <person name="Abebe-Akele F."/>
            <person name="Simpson S."/>
            <person name="Morris K."/>
            <person name="Thomas K."/>
            <person name="Gtari M."/>
            <person name="Tisa L.S."/>
        </authorList>
    </citation>
    <scope>NUCLEOTIDE SEQUENCE [LARGE SCALE GENOMIC DNA]</scope>
    <source>
        <strain evidence="4">NRRL B-16219</strain>
    </source>
</reference>
<dbReference type="InterPro" id="IPR006683">
    <property type="entry name" value="Thioestr_dom"/>
</dbReference>
<comment type="caution">
    <text evidence="3">The sequence shown here is derived from an EMBL/GenBank/DDBJ whole genome shotgun (WGS) entry which is preliminary data.</text>
</comment>
<evidence type="ECO:0000313" key="4">
    <source>
        <dbReference type="Proteomes" id="UP000179769"/>
    </source>
</evidence>
<organism evidence="3 4">
    <name type="scientific">Parafrankia soli</name>
    <dbReference type="NCBI Taxonomy" id="2599596"/>
    <lineage>
        <taxon>Bacteria</taxon>
        <taxon>Bacillati</taxon>
        <taxon>Actinomycetota</taxon>
        <taxon>Actinomycetes</taxon>
        <taxon>Frankiales</taxon>
        <taxon>Frankiaceae</taxon>
        <taxon>Parafrankia</taxon>
    </lineage>
</organism>
<dbReference type="CDD" id="cd03443">
    <property type="entry name" value="PaaI_thioesterase"/>
    <property type="match status" value="1"/>
</dbReference>
<sequence>MTAPAKDDPSGTLADAQELVATPWAVLDDYQCFGCSPHNAKGLQLRFKALPDGLATVFQLGSAHESYPGVVHGGLAGVICDETMGNLIVLRTGKPAFTTAMRLRYLAPIPVGAPHECRARIVNTGDTGLINAEADILDATGGVVATARATYRPVALEAARDRITLSDGDAGRLADVLTASAPALASATAAAGAPGPASVPAPDPVPVSVPVPVSAPKTTSEES</sequence>
<feature type="region of interest" description="Disordered" evidence="1">
    <location>
        <begin position="188"/>
        <end position="223"/>
    </location>
</feature>
<dbReference type="EMBL" id="MAXA01000202">
    <property type="protein sequence ID" value="OHV28908.1"/>
    <property type="molecule type" value="Genomic_DNA"/>
</dbReference>
<dbReference type="PANTHER" id="PTHR47260">
    <property type="entry name" value="UPF0644 PROTEIN PB2B4.06"/>
    <property type="match status" value="1"/>
</dbReference>
<name>A0A1S1Q1Y5_9ACTN</name>
<protein>
    <submittedName>
        <fullName evidence="3">Thioesterase</fullName>
    </submittedName>
</protein>
<dbReference type="InterPro" id="IPR052061">
    <property type="entry name" value="PTE-AB_protein"/>
</dbReference>
<dbReference type="RefSeq" id="WP_071063195.1">
    <property type="nucleotide sequence ID" value="NZ_MAXA01000202.1"/>
</dbReference>